<sequence>MSQKQPREFDAVLSNSSTPKEGAVLGGIAGVKSRLNSSVIEVRVAALSSALNYGNAGIDLIIKSLQDVEQVQRYAIQILLHKGGAKGKQALLDYDPKLFFTTLQHWNIQTYNPQLSITHTAYSINLNRIQASKPDKFDLNQLQTFLQSNQTTQIEALACKMWDDYWQHDTQYKDFSNVLCGAYDKLSNLKALFIGDGDAQETNYMKSRLLLGDSTPILKAYPNLEVLQFRGGWGLKFDKVRHENLKTLMIQTGYTLVQPQTLKDIINLDLPALEYLEIWLAESFHYGQDISTEQLAPILSGKFPNLKYLGLKSSEYSDNIATAIVNSPILEHLAVLDLSQGTLTDFGAETLLKCPIINQLHTLNISNNKLSGRQIQKLSQLNCKLIAQPQDNGQRQQALN</sequence>
<protein>
    <submittedName>
        <fullName evidence="1">Uncharacterized protein</fullName>
    </submittedName>
</protein>
<comment type="caution">
    <text evidence="1">The sequence shown here is derived from an EMBL/GenBank/DDBJ whole genome shotgun (WGS) entry which is preliminary data.</text>
</comment>
<reference evidence="1" key="2">
    <citation type="journal article" date="2019" name="Genome Biol. Evol.">
        <title>Day and night: Metabolic profiles and evolutionary relationships of six axenic non-marine cyanobacteria.</title>
        <authorList>
            <person name="Will S.E."/>
            <person name="Henke P."/>
            <person name="Boedeker C."/>
            <person name="Huang S."/>
            <person name="Brinkmann H."/>
            <person name="Rohde M."/>
            <person name="Jarek M."/>
            <person name="Friedl T."/>
            <person name="Seufert S."/>
            <person name="Schumacher M."/>
            <person name="Overmann J."/>
            <person name="Neumann-Schaal M."/>
            <person name="Petersen J."/>
        </authorList>
    </citation>
    <scope>NUCLEOTIDE SEQUENCE [LARGE SCALE GENOMIC DNA]</scope>
    <source>
        <strain evidence="1">PCC 7102</strain>
    </source>
</reference>
<organism evidence="1 2">
    <name type="scientific">Dulcicalothrix desertica PCC 7102</name>
    <dbReference type="NCBI Taxonomy" id="232991"/>
    <lineage>
        <taxon>Bacteria</taxon>
        <taxon>Bacillati</taxon>
        <taxon>Cyanobacteriota</taxon>
        <taxon>Cyanophyceae</taxon>
        <taxon>Nostocales</taxon>
        <taxon>Calotrichaceae</taxon>
        <taxon>Dulcicalothrix</taxon>
    </lineage>
</organism>
<keyword evidence="2" id="KW-1185">Reference proteome</keyword>
<gene>
    <name evidence="1" type="ORF">DSM106972_062040</name>
</gene>
<proteinExistence type="predicted"/>
<dbReference type="OrthoDB" id="571184at2"/>
<dbReference type="AlphaFoldDB" id="A0A3S1CEW6"/>
<dbReference type="Gene3D" id="3.80.10.10">
    <property type="entry name" value="Ribonuclease Inhibitor"/>
    <property type="match status" value="1"/>
</dbReference>
<accession>A0A3S1CEW6</accession>
<dbReference type="SUPFAM" id="SSF52047">
    <property type="entry name" value="RNI-like"/>
    <property type="match status" value="1"/>
</dbReference>
<dbReference type="EMBL" id="RSCL01000017">
    <property type="protein sequence ID" value="RUT02129.1"/>
    <property type="molecule type" value="Genomic_DNA"/>
</dbReference>
<evidence type="ECO:0000313" key="1">
    <source>
        <dbReference type="EMBL" id="RUT02129.1"/>
    </source>
</evidence>
<evidence type="ECO:0000313" key="2">
    <source>
        <dbReference type="Proteomes" id="UP000271624"/>
    </source>
</evidence>
<name>A0A3S1CEW6_9CYAN</name>
<dbReference type="InterPro" id="IPR032675">
    <property type="entry name" value="LRR_dom_sf"/>
</dbReference>
<reference evidence="1" key="1">
    <citation type="submission" date="2018-12" db="EMBL/GenBank/DDBJ databases">
        <authorList>
            <person name="Will S."/>
            <person name="Neumann-Schaal M."/>
            <person name="Henke P."/>
        </authorList>
    </citation>
    <scope>NUCLEOTIDE SEQUENCE</scope>
    <source>
        <strain evidence="1">PCC 7102</strain>
    </source>
</reference>
<dbReference type="Proteomes" id="UP000271624">
    <property type="component" value="Unassembled WGS sequence"/>
</dbReference>
<dbReference type="RefSeq" id="WP_127084408.1">
    <property type="nucleotide sequence ID" value="NZ_RSCL01000017.1"/>
</dbReference>